<comment type="similarity">
    <text evidence="1 4">Belongs to the GTR/RAG GTP-binding protein family.</text>
</comment>
<dbReference type="InterPro" id="IPR027417">
    <property type="entry name" value="P-loop_NTPase"/>
</dbReference>
<dbReference type="EMBL" id="CAVMBE010000042">
    <property type="protein sequence ID" value="CAK4031004.1"/>
    <property type="molecule type" value="Genomic_DNA"/>
</dbReference>
<evidence type="ECO:0000313" key="6">
    <source>
        <dbReference type="EMBL" id="CAK4031004.1"/>
    </source>
</evidence>
<dbReference type="GO" id="GO:0003924">
    <property type="term" value="F:GTPase activity"/>
    <property type="evidence" value="ECO:0007669"/>
    <property type="project" value="UniProtKB-UniRule"/>
</dbReference>
<dbReference type="CDD" id="cd11384">
    <property type="entry name" value="RagA_like"/>
    <property type="match status" value="1"/>
</dbReference>
<dbReference type="Gene3D" id="3.30.450.190">
    <property type="match status" value="1"/>
</dbReference>
<dbReference type="GO" id="GO:0005525">
    <property type="term" value="F:GTP binding"/>
    <property type="evidence" value="ECO:0007669"/>
    <property type="project" value="UniProtKB-UniRule"/>
</dbReference>
<keyword evidence="3 4" id="KW-0342">GTP-binding</keyword>
<proteinExistence type="inferred from homology"/>
<dbReference type="GO" id="GO:0010507">
    <property type="term" value="P:negative regulation of autophagy"/>
    <property type="evidence" value="ECO:0007669"/>
    <property type="project" value="TreeGrafter"/>
</dbReference>
<dbReference type="InterPro" id="IPR006762">
    <property type="entry name" value="Gtr1_RagA"/>
</dbReference>
<dbReference type="FunFam" id="3.40.50.300:FF:000488">
    <property type="entry name" value="Small monomeric GTPase (Gtr1)"/>
    <property type="match status" value="1"/>
</dbReference>
<feature type="region of interest" description="Disordered" evidence="5">
    <location>
        <begin position="325"/>
        <end position="375"/>
    </location>
</feature>
<dbReference type="Gene3D" id="3.40.50.300">
    <property type="entry name" value="P-loop containing nucleotide triphosphate hydrolases"/>
    <property type="match status" value="1"/>
</dbReference>
<keyword evidence="7" id="KW-1185">Reference proteome</keyword>
<gene>
    <name evidence="6" type="ORF">LECACI_7A006162</name>
</gene>
<comment type="subunit">
    <text evidence="4">Component of the GSE complex.</text>
</comment>
<name>A0AAI8Z1Z0_9PEZI</name>
<evidence type="ECO:0000256" key="5">
    <source>
        <dbReference type="SAM" id="MobiDB-lite"/>
    </source>
</evidence>
<dbReference type="GO" id="GO:1904263">
    <property type="term" value="P:positive regulation of TORC1 signaling"/>
    <property type="evidence" value="ECO:0007669"/>
    <property type="project" value="TreeGrafter"/>
</dbReference>
<comment type="caution">
    <text evidence="6">The sequence shown here is derived from an EMBL/GenBank/DDBJ whole genome shotgun (WGS) entry which is preliminary data.</text>
</comment>
<reference evidence="6" key="1">
    <citation type="submission" date="2023-11" db="EMBL/GenBank/DDBJ databases">
        <authorList>
            <person name="Alioto T."/>
            <person name="Alioto T."/>
            <person name="Gomez Garrido J."/>
        </authorList>
    </citation>
    <scope>NUCLEOTIDE SEQUENCE</scope>
</reference>
<organism evidence="6 7">
    <name type="scientific">Lecanosticta acicola</name>
    <dbReference type="NCBI Taxonomy" id="111012"/>
    <lineage>
        <taxon>Eukaryota</taxon>
        <taxon>Fungi</taxon>
        <taxon>Dikarya</taxon>
        <taxon>Ascomycota</taxon>
        <taxon>Pezizomycotina</taxon>
        <taxon>Dothideomycetes</taxon>
        <taxon>Dothideomycetidae</taxon>
        <taxon>Mycosphaerellales</taxon>
        <taxon>Mycosphaerellaceae</taxon>
        <taxon>Lecanosticta</taxon>
    </lineage>
</organism>
<dbReference type="PANTHER" id="PTHR11259">
    <property type="entry name" value="RAS-RELATED GTP BINDING RAG/GTR YEAST"/>
    <property type="match status" value="1"/>
</dbReference>
<evidence type="ECO:0000256" key="2">
    <source>
        <dbReference type="ARBA" id="ARBA00022741"/>
    </source>
</evidence>
<dbReference type="GO" id="GO:0000329">
    <property type="term" value="C:fungal-type vacuole membrane"/>
    <property type="evidence" value="ECO:0007669"/>
    <property type="project" value="TreeGrafter"/>
</dbReference>
<dbReference type="Pfam" id="PF04670">
    <property type="entry name" value="Gtr1_RagA"/>
    <property type="match status" value="1"/>
</dbReference>
<dbReference type="GO" id="GO:0005634">
    <property type="term" value="C:nucleus"/>
    <property type="evidence" value="ECO:0007669"/>
    <property type="project" value="TreeGrafter"/>
</dbReference>
<dbReference type="Proteomes" id="UP001296104">
    <property type="component" value="Unassembled WGS sequence"/>
</dbReference>
<dbReference type="SUPFAM" id="SSF52540">
    <property type="entry name" value="P-loop containing nucleoside triphosphate hydrolases"/>
    <property type="match status" value="1"/>
</dbReference>
<dbReference type="PANTHER" id="PTHR11259:SF1">
    <property type="entry name" value="RAS-RELATED GTP-BINDING PROTEIN"/>
    <property type="match status" value="1"/>
</dbReference>
<accession>A0AAI8Z1Z0</accession>
<evidence type="ECO:0000256" key="1">
    <source>
        <dbReference type="ARBA" id="ARBA00007756"/>
    </source>
</evidence>
<protein>
    <recommendedName>
        <fullName evidence="4">GTP-binding protein</fullName>
    </recommendedName>
</protein>
<comment type="function">
    <text evidence="4">GTPase involved in activation of the TORC1 signaling pathway, which promotes growth and represses autophagy in nutrient-rich conditions.</text>
</comment>
<dbReference type="AlphaFoldDB" id="A0AAI8Z1Z0"/>
<dbReference type="GO" id="GO:1990131">
    <property type="term" value="C:Gtr1-Gtr2 GTPase complex"/>
    <property type="evidence" value="ECO:0007669"/>
    <property type="project" value="UniProtKB-UniRule"/>
</dbReference>
<feature type="compositionally biased region" description="Basic and acidic residues" evidence="5">
    <location>
        <begin position="325"/>
        <end position="334"/>
    </location>
</feature>
<evidence type="ECO:0000256" key="4">
    <source>
        <dbReference type="RuleBase" id="RU367014"/>
    </source>
</evidence>
<sequence>MNTLERSKRHKQRKVLLMGRSGAGKSSMRSIIFNNYVAKDVRRLGATVDVEHSNIKFMGNLTLNLWDCGGQDSFVESYLTNQRSHVFTSVAVLIFVFDISSKEPAPDMLSFASTIRALREFSPGSKIFVLIHKMDLVPPDQKKVLYPQKVKEIGSVCEDEGFVDSQVDFCGTSIWDQSLYRAWTQVIYFLVPNATVIESMLQKLADVLDAREMILYERITCLVVTHITRGDEASNPYKDRFERISSILKTYKHSMSRHTGMMPSEVSFAEMQIKTGAFMFFITRLTENTNLAVVMPSDEASFNAARVNVQLARREFAHLDIVEKKGKEGQHAAREASSSMAAAAMMGDDGRSEASSADLYSSQQQRSRNGTINDG</sequence>
<feature type="compositionally biased region" description="Low complexity" evidence="5">
    <location>
        <begin position="335"/>
        <end position="346"/>
    </location>
</feature>
<feature type="compositionally biased region" description="Polar residues" evidence="5">
    <location>
        <begin position="353"/>
        <end position="375"/>
    </location>
</feature>
<dbReference type="GO" id="GO:0009267">
    <property type="term" value="P:cellular response to starvation"/>
    <property type="evidence" value="ECO:0007669"/>
    <property type="project" value="TreeGrafter"/>
</dbReference>
<evidence type="ECO:0000256" key="3">
    <source>
        <dbReference type="ARBA" id="ARBA00023134"/>
    </source>
</evidence>
<evidence type="ECO:0000313" key="7">
    <source>
        <dbReference type="Proteomes" id="UP001296104"/>
    </source>
</evidence>
<dbReference type="InterPro" id="IPR039397">
    <property type="entry name" value="RagA/B"/>
</dbReference>
<keyword evidence="2 4" id="KW-0547">Nucleotide-binding</keyword>